<dbReference type="Proteomes" id="UP000288716">
    <property type="component" value="Unassembled WGS sequence"/>
</dbReference>
<gene>
    <name evidence="2" type="ORF">B4U80_13819</name>
</gene>
<dbReference type="PANTHER" id="PTHR46306">
    <property type="entry name" value="BTB/POZ DOMAIN-CONTAINING PROTEIN 9"/>
    <property type="match status" value="1"/>
</dbReference>
<dbReference type="InterPro" id="IPR011333">
    <property type="entry name" value="SKP1/BTB/POZ_sf"/>
</dbReference>
<dbReference type="InterPro" id="IPR011705">
    <property type="entry name" value="BACK"/>
</dbReference>
<organism evidence="2 3">
    <name type="scientific">Leptotrombidium deliense</name>
    <dbReference type="NCBI Taxonomy" id="299467"/>
    <lineage>
        <taxon>Eukaryota</taxon>
        <taxon>Metazoa</taxon>
        <taxon>Ecdysozoa</taxon>
        <taxon>Arthropoda</taxon>
        <taxon>Chelicerata</taxon>
        <taxon>Arachnida</taxon>
        <taxon>Acari</taxon>
        <taxon>Acariformes</taxon>
        <taxon>Trombidiformes</taxon>
        <taxon>Prostigmata</taxon>
        <taxon>Anystina</taxon>
        <taxon>Parasitengona</taxon>
        <taxon>Trombiculoidea</taxon>
        <taxon>Trombiculidae</taxon>
        <taxon>Leptotrombidium</taxon>
    </lineage>
</organism>
<dbReference type="VEuPathDB" id="VectorBase:LDEU006777"/>
<protein>
    <submittedName>
        <fullName evidence="2">BTB and poz domain-containing protein-like protein</fullName>
    </submittedName>
</protein>
<proteinExistence type="predicted"/>
<dbReference type="Pfam" id="PF00651">
    <property type="entry name" value="BTB"/>
    <property type="match status" value="1"/>
</dbReference>
<feature type="non-terminal residue" evidence="2">
    <location>
        <position position="250"/>
    </location>
</feature>
<feature type="domain" description="BTB" evidence="1">
    <location>
        <begin position="28"/>
        <end position="94"/>
    </location>
</feature>
<sequence length="250" mass="29275">MTTIANSLQISFAANYSFEHLYCSEQLSDVYLEFGDPKEKIAAHRLLLSTNSDYFRHLFYGNKEQTVFLLNDTPNEEFKRLLKTFYTNSFDGKGLSVKQLVSCVQLASRFAMKNVESRLLLLLKRQIKSDNFLQFHFACNELKSTIDAFIEENMDTIIVNHSLIKSMPLEFLMKIIASRKISVDEIEVFYFCEQWLHEQNVICNRNIDPQTVMQHIQLELIDWKSLVNIVYPSKMFTEQSLIEALRKKTQ</sequence>
<dbReference type="STRING" id="299467.A0A443SCJ5"/>
<dbReference type="Gene3D" id="1.25.40.420">
    <property type="match status" value="1"/>
</dbReference>
<reference evidence="2 3" key="1">
    <citation type="journal article" date="2018" name="Gigascience">
        <title>Genomes of trombidid mites reveal novel predicted allergens and laterally-transferred genes associated with secondary metabolism.</title>
        <authorList>
            <person name="Dong X."/>
            <person name="Chaisiri K."/>
            <person name="Xia D."/>
            <person name="Armstrong S.D."/>
            <person name="Fang Y."/>
            <person name="Donnelly M.J."/>
            <person name="Kadowaki T."/>
            <person name="McGarry J.W."/>
            <person name="Darby A.C."/>
            <person name="Makepeace B.L."/>
        </authorList>
    </citation>
    <scope>NUCLEOTIDE SEQUENCE [LARGE SCALE GENOMIC DNA]</scope>
    <source>
        <strain evidence="2">UoL-UT</strain>
    </source>
</reference>
<dbReference type="Pfam" id="PF07707">
    <property type="entry name" value="BACK"/>
    <property type="match status" value="1"/>
</dbReference>
<dbReference type="PANTHER" id="PTHR46306:SF1">
    <property type="entry name" value="BTB_POZ DOMAIN-CONTAINING PROTEIN 9"/>
    <property type="match status" value="1"/>
</dbReference>
<dbReference type="EMBL" id="NCKV01003897">
    <property type="protein sequence ID" value="RWS25263.1"/>
    <property type="molecule type" value="Genomic_DNA"/>
</dbReference>
<dbReference type="AlphaFoldDB" id="A0A443SCJ5"/>
<evidence type="ECO:0000313" key="2">
    <source>
        <dbReference type="EMBL" id="RWS25263.1"/>
    </source>
</evidence>
<dbReference type="SMART" id="SM00875">
    <property type="entry name" value="BACK"/>
    <property type="match status" value="1"/>
</dbReference>
<keyword evidence="3" id="KW-1185">Reference proteome</keyword>
<comment type="caution">
    <text evidence="2">The sequence shown here is derived from an EMBL/GenBank/DDBJ whole genome shotgun (WGS) entry which is preliminary data.</text>
</comment>
<accession>A0A443SCJ5</accession>
<name>A0A443SCJ5_9ACAR</name>
<dbReference type="Gene3D" id="3.30.710.10">
    <property type="entry name" value="Potassium Channel Kv1.1, Chain A"/>
    <property type="match status" value="1"/>
</dbReference>
<evidence type="ECO:0000313" key="3">
    <source>
        <dbReference type="Proteomes" id="UP000288716"/>
    </source>
</evidence>
<dbReference type="GO" id="GO:0005737">
    <property type="term" value="C:cytoplasm"/>
    <property type="evidence" value="ECO:0007669"/>
    <property type="project" value="TreeGrafter"/>
</dbReference>
<dbReference type="InterPro" id="IPR000210">
    <property type="entry name" value="BTB/POZ_dom"/>
</dbReference>
<evidence type="ECO:0000259" key="1">
    <source>
        <dbReference type="PROSITE" id="PS50097"/>
    </source>
</evidence>
<dbReference type="PROSITE" id="PS50097">
    <property type="entry name" value="BTB"/>
    <property type="match status" value="1"/>
</dbReference>
<dbReference type="SUPFAM" id="SSF54695">
    <property type="entry name" value="POZ domain"/>
    <property type="match status" value="1"/>
</dbReference>
<dbReference type="InterPro" id="IPR052407">
    <property type="entry name" value="BTB_POZ_domain_cont_9"/>
</dbReference>
<dbReference type="OrthoDB" id="10069414at2759"/>
<dbReference type="SMART" id="SM00225">
    <property type="entry name" value="BTB"/>
    <property type="match status" value="1"/>
</dbReference>